<evidence type="ECO:0000313" key="1">
    <source>
        <dbReference type="EMBL" id="QWM90159.1"/>
    </source>
</evidence>
<gene>
    <name evidence="1" type="primary">gp_23092</name>
</gene>
<reference evidence="1 2" key="1">
    <citation type="submission" date="2021-04" db="EMBL/GenBank/DDBJ databases">
        <authorList>
            <person name="Shkoporov A.N."/>
            <person name="Stockdale S.R."/>
            <person name="Guerin E."/>
            <person name="Ross R.P."/>
            <person name="Hill C."/>
        </authorList>
    </citation>
    <scope>NUCLEOTIDE SEQUENCE [LARGE SCALE GENOMIC DNA]</scope>
    <source>
        <strain evidence="2">cr9_1</strain>
    </source>
</reference>
<proteinExistence type="predicted"/>
<keyword evidence="2" id="KW-1185">Reference proteome</keyword>
<dbReference type="GeneID" id="75691253"/>
<dbReference type="RefSeq" id="YP_010359731.1">
    <property type="nucleotide sequence ID" value="NC_062776.1"/>
</dbReference>
<dbReference type="KEGG" id="vg:75691253"/>
<dbReference type="Proteomes" id="UP000827813">
    <property type="component" value="Segment"/>
</dbReference>
<name>A0AAE7V2V8_9CAUD</name>
<evidence type="ECO:0000313" key="2">
    <source>
        <dbReference type="Proteomes" id="UP000827813"/>
    </source>
</evidence>
<sequence length="44" mass="5115">MLVASLLAIPRREVATNHGYNPINYERIFNYINFDNISYIDIVA</sequence>
<accession>A0AAE7V2V8</accession>
<protein>
    <submittedName>
        <fullName evidence="1">Uncharacterized protein</fullName>
    </submittedName>
</protein>
<organism evidence="1 2">
    <name type="scientific">uncultured phage cr9_1</name>
    <dbReference type="NCBI Taxonomy" id="2986400"/>
    <lineage>
        <taxon>Viruses</taxon>
        <taxon>Duplodnaviria</taxon>
        <taxon>Heunggongvirae</taxon>
        <taxon>Uroviricota</taxon>
        <taxon>Caudoviricetes</taxon>
        <taxon>Crassvirales</taxon>
        <taxon>Intestiviridae</taxon>
        <taxon>Crudevirinae</taxon>
        <taxon>Dabirmavirus</taxon>
        <taxon>Dabirmavirus hominis</taxon>
    </lineage>
</organism>
<dbReference type="EMBL" id="MZ130486">
    <property type="protein sequence ID" value="QWM90159.1"/>
    <property type="molecule type" value="Genomic_DNA"/>
</dbReference>